<dbReference type="InterPro" id="IPR002659">
    <property type="entry name" value="Glyco_trans_31"/>
</dbReference>
<sequence>MACLFPNIAMTYGKNATLTLSILSVLFVVFLTTYVYKYYGYQIRTLSSWSRRDTDHVQLTYEYVTRTAKACESGRNRTSVLIGVVSSADHFQSRAAIRETWGGTAVKMGFLVVFLLGTPSDQEVQRNVLAEQNAYGDIIQGDFMDTYRNLTYKTVMLIRWARRNCVSVEFVLKIDDDMLLGVWDFAIVLNSLRTSQRSMWGYLYSGFPYVPVRDVKSKWYVSRLEYASDTYPDFLSGTGYLISGDVISALEEFTHDQGFFPLEDVYLTAILAERANVSRLSLEGFSSKHVPYNQPCSTPRVVTSHKWRPDELRRAWTLIVSRLDFDKCLGINKSQMVS</sequence>
<evidence type="ECO:0000313" key="12">
    <source>
        <dbReference type="EMBL" id="JAP82251.1"/>
    </source>
</evidence>
<proteinExistence type="inferred from homology"/>
<evidence type="ECO:0000256" key="9">
    <source>
        <dbReference type="ARBA" id="ARBA00023136"/>
    </source>
</evidence>
<evidence type="ECO:0000256" key="1">
    <source>
        <dbReference type="ARBA" id="ARBA00004323"/>
    </source>
</evidence>
<comment type="subcellular location">
    <subcellularLocation>
        <location evidence="1 11">Golgi apparatus membrane</location>
        <topology evidence="1 11">Single-pass type II membrane protein</topology>
    </subcellularLocation>
</comment>
<keyword evidence="6 11" id="KW-0735">Signal-anchor</keyword>
<evidence type="ECO:0000256" key="10">
    <source>
        <dbReference type="ARBA" id="ARBA00023180"/>
    </source>
</evidence>
<dbReference type="Gene3D" id="3.90.550.50">
    <property type="match status" value="1"/>
</dbReference>
<dbReference type="GO" id="GO:0000139">
    <property type="term" value="C:Golgi membrane"/>
    <property type="evidence" value="ECO:0007669"/>
    <property type="project" value="UniProtKB-SubCell"/>
</dbReference>
<feature type="transmembrane region" description="Helical" evidence="11">
    <location>
        <begin position="16"/>
        <end position="36"/>
    </location>
</feature>
<keyword evidence="7 11" id="KW-1133">Transmembrane helix</keyword>
<evidence type="ECO:0000256" key="8">
    <source>
        <dbReference type="ARBA" id="ARBA00023034"/>
    </source>
</evidence>
<dbReference type="GO" id="GO:0016758">
    <property type="term" value="F:hexosyltransferase activity"/>
    <property type="evidence" value="ECO:0007669"/>
    <property type="project" value="InterPro"/>
</dbReference>
<keyword evidence="9 11" id="KW-0472">Membrane</keyword>
<evidence type="ECO:0000256" key="4">
    <source>
        <dbReference type="ARBA" id="ARBA00022679"/>
    </source>
</evidence>
<evidence type="ECO:0000256" key="7">
    <source>
        <dbReference type="ARBA" id="ARBA00022989"/>
    </source>
</evidence>
<keyword evidence="10" id="KW-0325">Glycoprotein</keyword>
<dbReference type="PANTHER" id="PTHR11214">
    <property type="entry name" value="BETA-1,3-N-ACETYLGLUCOSAMINYLTRANSFERASE"/>
    <property type="match status" value="1"/>
</dbReference>
<evidence type="ECO:0000256" key="2">
    <source>
        <dbReference type="ARBA" id="ARBA00008661"/>
    </source>
</evidence>
<dbReference type="EMBL" id="GEDV01006306">
    <property type="protein sequence ID" value="JAP82251.1"/>
    <property type="molecule type" value="Transcribed_RNA"/>
</dbReference>
<evidence type="ECO:0000256" key="3">
    <source>
        <dbReference type="ARBA" id="ARBA00022676"/>
    </source>
</evidence>
<name>A0A131YWG4_RHIAP</name>
<keyword evidence="5 11" id="KW-0812">Transmembrane</keyword>
<comment type="similarity">
    <text evidence="2 11">Belongs to the glycosyltransferase 31 family.</text>
</comment>
<dbReference type="Pfam" id="PF01762">
    <property type="entry name" value="Galactosyl_T"/>
    <property type="match status" value="1"/>
</dbReference>
<dbReference type="GO" id="GO:0006493">
    <property type="term" value="P:protein O-linked glycosylation"/>
    <property type="evidence" value="ECO:0007669"/>
    <property type="project" value="TreeGrafter"/>
</dbReference>
<keyword evidence="4 12" id="KW-0808">Transferase</keyword>
<accession>A0A131YWG4</accession>
<dbReference type="PANTHER" id="PTHR11214:SF334">
    <property type="entry name" value="HEXOSYLTRANSFERASE"/>
    <property type="match status" value="1"/>
</dbReference>
<keyword evidence="8 11" id="KW-0333">Golgi apparatus</keyword>
<protein>
    <recommendedName>
        <fullName evidence="11">Hexosyltransferase</fullName>
        <ecNumber evidence="11">2.4.1.-</ecNumber>
    </recommendedName>
</protein>
<dbReference type="AlphaFoldDB" id="A0A131YWG4"/>
<evidence type="ECO:0000256" key="11">
    <source>
        <dbReference type="RuleBase" id="RU363063"/>
    </source>
</evidence>
<dbReference type="FunFam" id="3.90.550.50:FF:000001">
    <property type="entry name" value="Hexosyltransferase"/>
    <property type="match status" value="1"/>
</dbReference>
<organism evidence="12">
    <name type="scientific">Rhipicephalus appendiculatus</name>
    <name type="common">Brown ear tick</name>
    <dbReference type="NCBI Taxonomy" id="34631"/>
    <lineage>
        <taxon>Eukaryota</taxon>
        <taxon>Metazoa</taxon>
        <taxon>Ecdysozoa</taxon>
        <taxon>Arthropoda</taxon>
        <taxon>Chelicerata</taxon>
        <taxon>Arachnida</taxon>
        <taxon>Acari</taxon>
        <taxon>Parasitiformes</taxon>
        <taxon>Ixodida</taxon>
        <taxon>Ixodoidea</taxon>
        <taxon>Ixodidae</taxon>
        <taxon>Rhipicephalinae</taxon>
        <taxon>Rhipicephalus</taxon>
        <taxon>Rhipicephalus</taxon>
    </lineage>
</organism>
<keyword evidence="3 11" id="KW-0328">Glycosyltransferase</keyword>
<dbReference type="EC" id="2.4.1.-" evidence="11"/>
<evidence type="ECO:0000256" key="5">
    <source>
        <dbReference type="ARBA" id="ARBA00022692"/>
    </source>
</evidence>
<evidence type="ECO:0000256" key="6">
    <source>
        <dbReference type="ARBA" id="ARBA00022968"/>
    </source>
</evidence>
<reference evidence="12" key="1">
    <citation type="journal article" date="2016" name="Ticks Tick Borne Dis.">
        <title>De novo assembly and annotation of the salivary gland transcriptome of Rhipicephalus appendiculatus male and female ticks during blood feeding.</title>
        <authorList>
            <person name="de Castro M.H."/>
            <person name="de Klerk D."/>
            <person name="Pienaar R."/>
            <person name="Latif A.A."/>
            <person name="Rees D.J."/>
            <person name="Mans B.J."/>
        </authorList>
    </citation>
    <scope>NUCLEOTIDE SEQUENCE</scope>
    <source>
        <tissue evidence="12">Salivary glands</tissue>
    </source>
</reference>